<evidence type="ECO:0000313" key="11">
    <source>
        <dbReference type="EMBL" id="GFY01497.1"/>
    </source>
</evidence>
<evidence type="ECO:0000313" key="12">
    <source>
        <dbReference type="Proteomes" id="UP000887159"/>
    </source>
</evidence>
<keyword evidence="2" id="KW-0808">Transferase</keyword>
<dbReference type="Proteomes" id="UP000887159">
    <property type="component" value="Unassembled WGS sequence"/>
</dbReference>
<dbReference type="GO" id="GO:0003964">
    <property type="term" value="F:RNA-directed DNA polymerase activity"/>
    <property type="evidence" value="ECO:0007669"/>
    <property type="project" value="UniProtKB-KW"/>
</dbReference>
<dbReference type="PROSITE" id="PS50878">
    <property type="entry name" value="RT_POL"/>
    <property type="match status" value="1"/>
</dbReference>
<evidence type="ECO:0000256" key="4">
    <source>
        <dbReference type="ARBA" id="ARBA00022722"/>
    </source>
</evidence>
<dbReference type="InterPro" id="IPR050951">
    <property type="entry name" value="Retrovirus_Pol_polyprotein"/>
</dbReference>
<evidence type="ECO:0000259" key="10">
    <source>
        <dbReference type="PROSITE" id="PS50994"/>
    </source>
</evidence>
<name>A0A8X6S223_TRICX</name>
<protein>
    <recommendedName>
        <fullName evidence="1">RNA-directed DNA polymerase</fullName>
        <ecNumber evidence="1">2.7.7.49</ecNumber>
    </recommendedName>
</protein>
<dbReference type="GO" id="GO:0042575">
    <property type="term" value="C:DNA polymerase complex"/>
    <property type="evidence" value="ECO:0007669"/>
    <property type="project" value="UniProtKB-ARBA"/>
</dbReference>
<dbReference type="PANTHER" id="PTHR37984:SF5">
    <property type="entry name" value="PROTEIN NYNRIN-LIKE"/>
    <property type="match status" value="1"/>
</dbReference>
<evidence type="ECO:0000256" key="6">
    <source>
        <dbReference type="ARBA" id="ARBA00022801"/>
    </source>
</evidence>
<proteinExistence type="predicted"/>
<dbReference type="InterPro" id="IPR001584">
    <property type="entry name" value="Integrase_cat-core"/>
</dbReference>
<feature type="region of interest" description="Disordered" evidence="8">
    <location>
        <begin position="670"/>
        <end position="773"/>
    </location>
</feature>
<dbReference type="EC" id="2.7.7.49" evidence="1"/>
<dbReference type="CDD" id="cd09274">
    <property type="entry name" value="RNase_HI_RT_Ty3"/>
    <property type="match status" value="1"/>
</dbReference>
<dbReference type="PROSITE" id="PS50994">
    <property type="entry name" value="INTEGRASE"/>
    <property type="match status" value="1"/>
</dbReference>
<gene>
    <name evidence="11" type="primary">POL</name>
    <name evidence="11" type="ORF">TNCV_2606841</name>
</gene>
<evidence type="ECO:0000256" key="5">
    <source>
        <dbReference type="ARBA" id="ARBA00022759"/>
    </source>
</evidence>
<keyword evidence="3" id="KW-0548">Nucleotidyltransferase</keyword>
<accession>A0A8X6S223</accession>
<dbReference type="FunFam" id="3.10.20.370:FF:000001">
    <property type="entry name" value="Retrovirus-related Pol polyprotein from transposon 17.6-like protein"/>
    <property type="match status" value="1"/>
</dbReference>
<dbReference type="InterPro" id="IPR041588">
    <property type="entry name" value="Integrase_H2C2"/>
</dbReference>
<dbReference type="GO" id="GO:0004519">
    <property type="term" value="F:endonuclease activity"/>
    <property type="evidence" value="ECO:0007669"/>
    <property type="project" value="UniProtKB-KW"/>
</dbReference>
<dbReference type="InterPro" id="IPR012337">
    <property type="entry name" value="RNaseH-like_sf"/>
</dbReference>
<comment type="caution">
    <text evidence="11">The sequence shown here is derived from an EMBL/GenBank/DDBJ whole genome shotgun (WGS) entry which is preliminary data.</text>
</comment>
<evidence type="ECO:0000256" key="1">
    <source>
        <dbReference type="ARBA" id="ARBA00012493"/>
    </source>
</evidence>
<sequence length="823" mass="95275">MDDVIITSPSFKDHLDHLTQVFTLLRDAGLTLNKEKCHFARDKLKYLGLIISKEGIETDNKKIRAITEMKPPKNNREVSKFLGMTGWYQKFIPRYADICEPLYQLKKKGAKFNWSGEAQDSFDQIKRTLTEAPILQLPNFSEQFNLFTDASGVGIGAVLQQNQKPIAFASRTLNKAERNYTVTERECLAVIWALNKFKTYFGPLPVKVITDHAALTKLTNGKNLSSRMIRWALKLSEFNIEWEHRPGVQNVVADLLSRNPVDSVEGSQISCAALRALAINSREQFIKEQREDPELGHIYRYLENPDDGSVNATICESWSQDFKLINGLLFYAKYFSNLGELRVYIPGSLRKDIMKEFHDLPLAGHLGKRKTYLKLRDTCYFPFMRKYIFEYVSTCDRCQKFNYKNALPAGRLMPIVSKYPNEIVTLDLVGPYPASRPERYKFILVITDHFTKWSRYGAPISLISDNGPQFISDVFEHLSHRLDIKHMKTVTYRPQSNLTERVNRNLVQMIASFVEENHENWDQFLHEFAFALRTAVNETTNKTPAELFLGRKIITPFSKLINVKEDAKYVGNNIERLFDEARRNMQKQHKYWEKHYNLRRRDVHIKVNDLVLLQTHFLSAAGKKQVGKFMPKFEGPYKVLEIKGNNLVIWKNGRNITVNIDQVRVYRPRQSDTISSDSPIETLYDEQEVSHGSNRSNQGQFKEHRKTSSQERVQSIAGPSKLPDRRNATTTSGSRMEVSGRDNQTRQTRATTRRHNEQAEKTVPSNQTNTRRPCPYYLRSRIQEKDRIHENLNNIEINGIPGSIFHRRSLSMEAMNGDPVHRI</sequence>
<evidence type="ECO:0000256" key="3">
    <source>
        <dbReference type="ARBA" id="ARBA00022695"/>
    </source>
</evidence>
<evidence type="ECO:0000259" key="9">
    <source>
        <dbReference type="PROSITE" id="PS50878"/>
    </source>
</evidence>
<dbReference type="SUPFAM" id="SSF56672">
    <property type="entry name" value="DNA/RNA polymerases"/>
    <property type="match status" value="1"/>
</dbReference>
<dbReference type="Gene3D" id="1.10.340.70">
    <property type="match status" value="1"/>
</dbReference>
<feature type="domain" description="Reverse transcriptase" evidence="9">
    <location>
        <begin position="1"/>
        <end position="51"/>
    </location>
</feature>
<feature type="compositionally biased region" description="Polar residues" evidence="8">
    <location>
        <begin position="690"/>
        <end position="700"/>
    </location>
</feature>
<dbReference type="GO" id="GO:0016787">
    <property type="term" value="F:hydrolase activity"/>
    <property type="evidence" value="ECO:0007669"/>
    <property type="project" value="UniProtKB-KW"/>
</dbReference>
<dbReference type="Gene3D" id="3.30.70.270">
    <property type="match status" value="2"/>
</dbReference>
<dbReference type="InterPro" id="IPR043128">
    <property type="entry name" value="Rev_trsase/Diguanyl_cyclase"/>
</dbReference>
<dbReference type="InterPro" id="IPR043502">
    <property type="entry name" value="DNA/RNA_pol_sf"/>
</dbReference>
<dbReference type="GO" id="GO:0015074">
    <property type="term" value="P:DNA integration"/>
    <property type="evidence" value="ECO:0007669"/>
    <property type="project" value="InterPro"/>
</dbReference>
<evidence type="ECO:0000256" key="7">
    <source>
        <dbReference type="ARBA" id="ARBA00022918"/>
    </source>
</evidence>
<keyword evidence="6" id="KW-0378">Hydrolase</keyword>
<evidence type="ECO:0000256" key="8">
    <source>
        <dbReference type="SAM" id="MobiDB-lite"/>
    </source>
</evidence>
<dbReference type="Pfam" id="PF17921">
    <property type="entry name" value="Integrase_H2C2"/>
    <property type="match status" value="1"/>
</dbReference>
<keyword evidence="4" id="KW-0540">Nuclease</keyword>
<keyword evidence="5" id="KW-0255">Endonuclease</keyword>
<dbReference type="InterPro" id="IPR036397">
    <property type="entry name" value="RNaseH_sf"/>
</dbReference>
<keyword evidence="7" id="KW-0695">RNA-directed DNA polymerase</keyword>
<feature type="domain" description="Integrase catalytic" evidence="10">
    <location>
        <begin position="432"/>
        <end position="552"/>
    </location>
</feature>
<dbReference type="EMBL" id="BMAU01021229">
    <property type="protein sequence ID" value="GFY01497.1"/>
    <property type="molecule type" value="Genomic_DNA"/>
</dbReference>
<dbReference type="FunFam" id="3.30.70.270:FF:000020">
    <property type="entry name" value="Transposon Tf2-6 polyprotein-like Protein"/>
    <property type="match status" value="1"/>
</dbReference>
<evidence type="ECO:0000256" key="2">
    <source>
        <dbReference type="ARBA" id="ARBA00022679"/>
    </source>
</evidence>
<organism evidence="11 12">
    <name type="scientific">Trichonephila clavipes</name>
    <name type="common">Golden silk orbweaver</name>
    <name type="synonym">Nephila clavipes</name>
    <dbReference type="NCBI Taxonomy" id="2585209"/>
    <lineage>
        <taxon>Eukaryota</taxon>
        <taxon>Metazoa</taxon>
        <taxon>Ecdysozoa</taxon>
        <taxon>Arthropoda</taxon>
        <taxon>Chelicerata</taxon>
        <taxon>Arachnida</taxon>
        <taxon>Araneae</taxon>
        <taxon>Araneomorphae</taxon>
        <taxon>Entelegynae</taxon>
        <taxon>Araneoidea</taxon>
        <taxon>Nephilidae</taxon>
        <taxon>Trichonephila</taxon>
    </lineage>
</organism>
<dbReference type="GO" id="GO:0003676">
    <property type="term" value="F:nucleic acid binding"/>
    <property type="evidence" value="ECO:0007669"/>
    <property type="project" value="InterPro"/>
</dbReference>
<dbReference type="Pfam" id="PF17917">
    <property type="entry name" value="RT_RNaseH"/>
    <property type="match status" value="1"/>
</dbReference>
<dbReference type="PANTHER" id="PTHR37984">
    <property type="entry name" value="PROTEIN CBG26694"/>
    <property type="match status" value="1"/>
</dbReference>
<keyword evidence="12" id="KW-1185">Reference proteome</keyword>
<dbReference type="Gene3D" id="3.30.420.10">
    <property type="entry name" value="Ribonuclease H-like superfamily/Ribonuclease H"/>
    <property type="match status" value="2"/>
</dbReference>
<dbReference type="AlphaFoldDB" id="A0A8X6S223"/>
<dbReference type="InterPro" id="IPR000477">
    <property type="entry name" value="RT_dom"/>
</dbReference>
<dbReference type="InterPro" id="IPR041373">
    <property type="entry name" value="RT_RNaseH"/>
</dbReference>
<dbReference type="SUPFAM" id="SSF53098">
    <property type="entry name" value="Ribonuclease H-like"/>
    <property type="match status" value="1"/>
</dbReference>
<dbReference type="Pfam" id="PF00078">
    <property type="entry name" value="RVT_1"/>
    <property type="match status" value="1"/>
</dbReference>
<dbReference type="FunFam" id="1.10.340.70:FF:000001">
    <property type="entry name" value="Retrovirus-related Pol polyprotein from transposon gypsy-like Protein"/>
    <property type="match status" value="1"/>
</dbReference>
<reference evidence="11" key="1">
    <citation type="submission" date="2020-08" db="EMBL/GenBank/DDBJ databases">
        <title>Multicomponent nature underlies the extraordinary mechanical properties of spider dragline silk.</title>
        <authorList>
            <person name="Kono N."/>
            <person name="Nakamura H."/>
            <person name="Mori M."/>
            <person name="Yoshida Y."/>
            <person name="Ohtoshi R."/>
            <person name="Malay A.D."/>
            <person name="Moran D.A.P."/>
            <person name="Tomita M."/>
            <person name="Numata K."/>
            <person name="Arakawa K."/>
        </authorList>
    </citation>
    <scope>NUCLEOTIDE SEQUENCE</scope>
</reference>